<dbReference type="InterPro" id="IPR020846">
    <property type="entry name" value="MFS_dom"/>
</dbReference>
<evidence type="ECO:0000256" key="5">
    <source>
        <dbReference type="ARBA" id="ARBA00023136"/>
    </source>
</evidence>
<feature type="region of interest" description="Disordered" evidence="6">
    <location>
        <begin position="552"/>
        <end position="599"/>
    </location>
</feature>
<comment type="caution">
    <text evidence="9">The sequence shown here is derived from an EMBL/GenBank/DDBJ whole genome shotgun (WGS) entry which is preliminary data.</text>
</comment>
<keyword evidence="4 7" id="KW-1133">Transmembrane helix</keyword>
<keyword evidence="10" id="KW-1185">Reference proteome</keyword>
<dbReference type="Gene3D" id="1.20.1250.20">
    <property type="entry name" value="MFS general substrate transporter like domains"/>
    <property type="match status" value="1"/>
</dbReference>
<dbReference type="FunFam" id="1.20.1720.10:FF:000012">
    <property type="entry name" value="MFS toxin efflux pump (AflT)"/>
    <property type="match status" value="1"/>
</dbReference>
<feature type="region of interest" description="Disordered" evidence="6">
    <location>
        <begin position="11"/>
        <end position="43"/>
    </location>
</feature>
<dbReference type="AlphaFoldDB" id="A0AAI9XH69"/>
<feature type="compositionally biased region" description="Polar residues" evidence="6">
    <location>
        <begin position="25"/>
        <end position="38"/>
    </location>
</feature>
<reference evidence="9 10" key="1">
    <citation type="submission" date="2016-10" db="EMBL/GenBank/DDBJ databases">
        <title>The genome sequence of Colletotrichum fioriniae PJ7.</title>
        <authorList>
            <person name="Baroncelli R."/>
        </authorList>
    </citation>
    <scope>NUCLEOTIDE SEQUENCE [LARGE SCALE GENOMIC DNA]</scope>
    <source>
        <strain evidence="9">Col 31</strain>
    </source>
</reference>
<feature type="transmembrane region" description="Helical" evidence="7">
    <location>
        <begin position="251"/>
        <end position="270"/>
    </location>
</feature>
<dbReference type="EMBL" id="MLGG01000079">
    <property type="protein sequence ID" value="KAK1447449.1"/>
    <property type="molecule type" value="Genomic_DNA"/>
</dbReference>
<sequence length="599" mass="64080">MPLTVNLSKWAKMGSGKSSSKSDEPTVTQQPALQSPTPKSHVDGPSGLKLGAITLGLCLTLFLVGLEISQDNIIISTAIPRITDEFRSINDIGWYGSAYLLTTCTFQLTFGKLYSLFSIKLIYLISIIIFEIGSAICGAAPQSVVLILGRAIAGVGCAGILAGTFTIIAVIIPLPKRPAYTGLVGAVYAIASVVGPLLGGAFTDKVTWRWCFYINLPIGAVAFVIMIFLFQSPFRPDNGEKKTLLEKVMQVDPIGTLALMPAVICLLLALQWGGTVYQWSSLRVIVLFVLFGVLSIAFVLIQTKNGKNATLPIKVISQRSVAAACWFSVCTAGADFTLRQYIPIWFQAIKGVSAVDSGLMNLALILSTALASIVSGVGITQIGYYNPFMIASTLFMSVGSGLLTTWKADVPTRNWIGYQILYGLGSGQSMQTPLMVVQTVLPMEEIPLGTALVMFLQTFGGAIFISVAQNVFTNELRSGLADELPNINATTIVDGGANSIRQPGVLPANTLDPVLRIYSKSLTNSWNVAVGLACASIAGSALVQWKTVKQASPPLAGDENGDKSLKGEVTDSMEMKHQDLSPTESERNNDVFNKRNDTI</sequence>
<name>A0AAI9XH69_9PEZI</name>
<dbReference type="PANTHER" id="PTHR23501">
    <property type="entry name" value="MAJOR FACILITATOR SUPERFAMILY"/>
    <property type="match status" value="1"/>
</dbReference>
<evidence type="ECO:0000256" key="4">
    <source>
        <dbReference type="ARBA" id="ARBA00022989"/>
    </source>
</evidence>
<dbReference type="PANTHER" id="PTHR23501:SF199">
    <property type="entry name" value="MFS EFFLUX TRANSPORTER INPD-RELATED"/>
    <property type="match status" value="1"/>
</dbReference>
<feature type="transmembrane region" description="Helical" evidence="7">
    <location>
        <begin position="362"/>
        <end position="380"/>
    </location>
</feature>
<dbReference type="GO" id="GO:0005886">
    <property type="term" value="C:plasma membrane"/>
    <property type="evidence" value="ECO:0007669"/>
    <property type="project" value="TreeGrafter"/>
</dbReference>
<dbReference type="GO" id="GO:0022857">
    <property type="term" value="F:transmembrane transporter activity"/>
    <property type="evidence" value="ECO:0007669"/>
    <property type="project" value="InterPro"/>
</dbReference>
<feature type="transmembrane region" description="Helical" evidence="7">
    <location>
        <begin position="147"/>
        <end position="172"/>
    </location>
</feature>
<feature type="transmembrane region" description="Helical" evidence="7">
    <location>
        <begin position="121"/>
        <end position="141"/>
    </location>
</feature>
<feature type="compositionally biased region" description="Basic and acidic residues" evidence="6">
    <location>
        <begin position="560"/>
        <end position="599"/>
    </location>
</feature>
<organism evidence="9 10">
    <name type="scientific">Colletotrichum melonis</name>
    <dbReference type="NCBI Taxonomy" id="1209925"/>
    <lineage>
        <taxon>Eukaryota</taxon>
        <taxon>Fungi</taxon>
        <taxon>Dikarya</taxon>
        <taxon>Ascomycota</taxon>
        <taxon>Pezizomycotina</taxon>
        <taxon>Sordariomycetes</taxon>
        <taxon>Hypocreomycetidae</taxon>
        <taxon>Glomerellales</taxon>
        <taxon>Glomerellaceae</taxon>
        <taxon>Colletotrichum</taxon>
        <taxon>Colletotrichum acutatum species complex</taxon>
    </lineage>
</organism>
<feature type="transmembrane region" description="Helical" evidence="7">
    <location>
        <begin position="446"/>
        <end position="468"/>
    </location>
</feature>
<evidence type="ECO:0000259" key="8">
    <source>
        <dbReference type="PROSITE" id="PS50850"/>
    </source>
</evidence>
<evidence type="ECO:0000256" key="7">
    <source>
        <dbReference type="SAM" id="Phobius"/>
    </source>
</evidence>
<dbReference type="Gene3D" id="1.20.1720.10">
    <property type="entry name" value="Multidrug resistance protein D"/>
    <property type="match status" value="1"/>
</dbReference>
<evidence type="ECO:0000256" key="3">
    <source>
        <dbReference type="ARBA" id="ARBA00022692"/>
    </source>
</evidence>
<dbReference type="Pfam" id="PF07690">
    <property type="entry name" value="MFS_1"/>
    <property type="match status" value="1"/>
</dbReference>
<evidence type="ECO:0000256" key="1">
    <source>
        <dbReference type="ARBA" id="ARBA00004141"/>
    </source>
</evidence>
<feature type="transmembrane region" description="Helical" evidence="7">
    <location>
        <begin position="179"/>
        <end position="198"/>
    </location>
</feature>
<keyword evidence="3 7" id="KW-0812">Transmembrane</keyword>
<dbReference type="SUPFAM" id="SSF103473">
    <property type="entry name" value="MFS general substrate transporter"/>
    <property type="match status" value="1"/>
</dbReference>
<dbReference type="FunFam" id="1.20.1250.20:FF:000196">
    <property type="entry name" value="MFS toxin efflux pump (AflT)"/>
    <property type="match status" value="1"/>
</dbReference>
<feature type="transmembrane region" description="Helical" evidence="7">
    <location>
        <begin position="282"/>
        <end position="301"/>
    </location>
</feature>
<evidence type="ECO:0000256" key="6">
    <source>
        <dbReference type="SAM" id="MobiDB-lite"/>
    </source>
</evidence>
<feature type="domain" description="Major facilitator superfamily (MFS) profile" evidence="8">
    <location>
        <begin position="53"/>
        <end position="552"/>
    </location>
</feature>
<proteinExistence type="predicted"/>
<dbReference type="InterPro" id="IPR036259">
    <property type="entry name" value="MFS_trans_sf"/>
</dbReference>
<feature type="transmembrane region" description="Helical" evidence="7">
    <location>
        <begin position="48"/>
        <end position="66"/>
    </location>
</feature>
<dbReference type="CDD" id="cd17502">
    <property type="entry name" value="MFS_Azr1_MDR_like"/>
    <property type="match status" value="1"/>
</dbReference>
<comment type="subcellular location">
    <subcellularLocation>
        <location evidence="1">Membrane</location>
        <topology evidence="1">Multi-pass membrane protein</topology>
    </subcellularLocation>
</comment>
<feature type="transmembrane region" description="Helical" evidence="7">
    <location>
        <begin position="210"/>
        <end position="230"/>
    </location>
</feature>
<dbReference type="PROSITE" id="PS50850">
    <property type="entry name" value="MFS"/>
    <property type="match status" value="1"/>
</dbReference>
<dbReference type="Proteomes" id="UP001239795">
    <property type="component" value="Unassembled WGS sequence"/>
</dbReference>
<evidence type="ECO:0000313" key="10">
    <source>
        <dbReference type="Proteomes" id="UP001239795"/>
    </source>
</evidence>
<gene>
    <name evidence="9" type="ORF">CMEL01_09288</name>
</gene>
<keyword evidence="2" id="KW-0813">Transport</keyword>
<evidence type="ECO:0000313" key="9">
    <source>
        <dbReference type="EMBL" id="KAK1447449.1"/>
    </source>
</evidence>
<protein>
    <submittedName>
        <fullName evidence="9">Major facilitator superfamily transporter</fullName>
    </submittedName>
</protein>
<accession>A0AAI9XH69</accession>
<evidence type="ECO:0000256" key="2">
    <source>
        <dbReference type="ARBA" id="ARBA00022448"/>
    </source>
</evidence>
<keyword evidence="5 7" id="KW-0472">Membrane</keyword>
<dbReference type="InterPro" id="IPR011701">
    <property type="entry name" value="MFS"/>
</dbReference>
<feature type="transmembrane region" description="Helical" evidence="7">
    <location>
        <begin position="387"/>
        <end position="406"/>
    </location>
</feature>